<evidence type="ECO:0000313" key="2">
    <source>
        <dbReference type="Proteomes" id="UP000662314"/>
    </source>
</evidence>
<reference evidence="1 2" key="1">
    <citation type="journal article" date="2021" name="Int. J. Syst. Evol. Microbiol.">
        <title>Amazonocrinis nigriterrae gen. nov., sp. nov., Atlanticothrix silvestris gen. nov., sp. nov. and Dendronalium phyllosphericum gen. nov., sp. nov., nostocacean cyanobacteria from Brazilian environments.</title>
        <authorList>
            <person name="Alvarenga D.O."/>
            <person name="Andreote A.P.D."/>
            <person name="Branco L.H.Z."/>
            <person name="Delbaje E."/>
            <person name="Cruz R.B."/>
            <person name="Varani A.M."/>
            <person name="Fiore M.F."/>
        </authorList>
    </citation>
    <scope>NUCLEOTIDE SEQUENCE [LARGE SCALE GENOMIC DNA]</scope>
    <source>
        <strain evidence="1 2">CENA369</strain>
    </source>
</reference>
<evidence type="ECO:0000313" key="1">
    <source>
        <dbReference type="EMBL" id="MBH8575127.1"/>
    </source>
</evidence>
<organism evidence="1 2">
    <name type="scientific">Dendronalium phyllosphericum CENA369</name>
    <dbReference type="NCBI Taxonomy" id="1725256"/>
    <lineage>
        <taxon>Bacteria</taxon>
        <taxon>Bacillati</taxon>
        <taxon>Cyanobacteriota</taxon>
        <taxon>Cyanophyceae</taxon>
        <taxon>Nostocales</taxon>
        <taxon>Nostocaceae</taxon>
        <taxon>Dendronalium</taxon>
        <taxon>Dendronalium phyllosphericum</taxon>
    </lineage>
</organism>
<sequence length="161" mass="18461">MSNVFEAIICPIDFTITENLLTKSSSELKLEVIKINDTLSVIYRIEENRHKLIFSQQIEYLASKLSLEITAVLVVRYDSRIGHRSSIMFAEGLAIYSFDANDEIWVLLNEEGNPLIDGQKFSINSMNDDEEYETIYDAIQLGFQVLGLDNYNEVYSFIISN</sequence>
<name>A0A8J7I9Y2_9NOST</name>
<dbReference type="Proteomes" id="UP000662314">
    <property type="component" value="Unassembled WGS sequence"/>
</dbReference>
<dbReference type="RefSeq" id="WP_214433921.1">
    <property type="nucleotide sequence ID" value="NZ_CAWPUQ010000008.1"/>
</dbReference>
<gene>
    <name evidence="1" type="ORF">I8752_19330</name>
</gene>
<accession>A0A8J7I9Y2</accession>
<proteinExistence type="predicted"/>
<comment type="caution">
    <text evidence="1">The sequence shown here is derived from an EMBL/GenBank/DDBJ whole genome shotgun (WGS) entry which is preliminary data.</text>
</comment>
<dbReference type="AlphaFoldDB" id="A0A8J7I9Y2"/>
<protein>
    <submittedName>
        <fullName evidence="1">Uncharacterized protein</fullName>
    </submittedName>
</protein>
<dbReference type="EMBL" id="JAECZA010000105">
    <property type="protein sequence ID" value="MBH8575127.1"/>
    <property type="molecule type" value="Genomic_DNA"/>
</dbReference>
<keyword evidence="2" id="KW-1185">Reference proteome</keyword>